<reference evidence="3 4" key="1">
    <citation type="journal article" date="2019" name="Sci. Rep.">
        <title>A high-quality genome of Eragrostis curvula grass provides insights into Poaceae evolution and supports new strategies to enhance forage quality.</title>
        <authorList>
            <person name="Carballo J."/>
            <person name="Santos B.A.C.M."/>
            <person name="Zappacosta D."/>
            <person name="Garbus I."/>
            <person name="Selva J.P."/>
            <person name="Gallo C.A."/>
            <person name="Diaz A."/>
            <person name="Albertini E."/>
            <person name="Caccamo M."/>
            <person name="Echenique V."/>
        </authorList>
    </citation>
    <scope>NUCLEOTIDE SEQUENCE [LARGE SCALE GENOMIC DNA]</scope>
    <source>
        <strain evidence="4">cv. Victoria</strain>
        <tissue evidence="3">Leaf</tissue>
    </source>
</reference>
<name>A0A5J9TF65_9POAL</name>
<protein>
    <recommendedName>
        <fullName evidence="2">NAD-dependent epimerase/dehydratase domain-containing protein</fullName>
    </recommendedName>
</protein>
<organism evidence="3 4">
    <name type="scientific">Eragrostis curvula</name>
    <name type="common">weeping love grass</name>
    <dbReference type="NCBI Taxonomy" id="38414"/>
    <lineage>
        <taxon>Eukaryota</taxon>
        <taxon>Viridiplantae</taxon>
        <taxon>Streptophyta</taxon>
        <taxon>Embryophyta</taxon>
        <taxon>Tracheophyta</taxon>
        <taxon>Spermatophyta</taxon>
        <taxon>Magnoliopsida</taxon>
        <taxon>Liliopsida</taxon>
        <taxon>Poales</taxon>
        <taxon>Poaceae</taxon>
        <taxon>PACMAD clade</taxon>
        <taxon>Chloridoideae</taxon>
        <taxon>Eragrostideae</taxon>
        <taxon>Eragrostidinae</taxon>
        <taxon>Eragrostis</taxon>
    </lineage>
</organism>
<dbReference type="InterPro" id="IPR050425">
    <property type="entry name" value="NAD(P)_dehydrat-like"/>
</dbReference>
<evidence type="ECO:0000259" key="2">
    <source>
        <dbReference type="Pfam" id="PF01370"/>
    </source>
</evidence>
<dbReference type="Pfam" id="PF01370">
    <property type="entry name" value="Epimerase"/>
    <property type="match status" value="1"/>
</dbReference>
<proteinExistence type="predicted"/>
<dbReference type="InterPro" id="IPR036291">
    <property type="entry name" value="NAD(P)-bd_dom_sf"/>
</dbReference>
<dbReference type="InterPro" id="IPR001509">
    <property type="entry name" value="Epimerase_deHydtase"/>
</dbReference>
<dbReference type="Gramene" id="TVU10050">
    <property type="protein sequence ID" value="TVU10050"/>
    <property type="gene ID" value="EJB05_43555"/>
</dbReference>
<sequence>MAGVSVCVTGASGKTVNKEETYRLNNEQSDKKTGHLKRLEKAAENLRLFNADLLDYDAMAAATAGCQGVFHVATPVPSDDLTDPEASYYLQMLGPAVTGTTNVLKAATAANVRRVVVVSSIVAVEVNPKDWPEGKIRDENCWSDREFCRNIKSWYPVAKIISEEAAIQYGRQTGLDVVTVNPGLVFGPLLQPTTIALCTVHLIRASCVLFGTDTGGPDQVRDKLWHIVDVRDVADALLLVYESPQASGRHICAPHVISVRELLDLLKSKYPAYRCISKEAIYDMDHPAPMTSEKLKKLGWSCRTLEETIEDTVQFCRDAKFLEDANGAPPCRFPPLFNMI</sequence>
<dbReference type="SUPFAM" id="SSF51735">
    <property type="entry name" value="NAD(P)-binding Rossmann-fold domains"/>
    <property type="match status" value="1"/>
</dbReference>
<feature type="domain" description="NAD-dependent epimerase/dehydratase" evidence="2">
    <location>
        <begin position="22"/>
        <end position="247"/>
    </location>
</feature>
<dbReference type="PANTHER" id="PTHR10366">
    <property type="entry name" value="NAD DEPENDENT EPIMERASE/DEHYDRATASE"/>
    <property type="match status" value="1"/>
</dbReference>
<comment type="caution">
    <text evidence="3">The sequence shown here is derived from an EMBL/GenBank/DDBJ whole genome shotgun (WGS) entry which is preliminary data.</text>
</comment>
<dbReference type="FunFam" id="3.40.50.720:FF:000085">
    <property type="entry name" value="Dihydroflavonol reductase"/>
    <property type="match status" value="1"/>
</dbReference>
<dbReference type="Gene3D" id="3.40.50.720">
    <property type="entry name" value="NAD(P)-binding Rossmann-like Domain"/>
    <property type="match status" value="1"/>
</dbReference>
<dbReference type="PANTHER" id="PTHR10366:SF820">
    <property type="entry name" value="DIHYDROFLAVONOL-4-REDUCTASE"/>
    <property type="match status" value="1"/>
</dbReference>
<dbReference type="EMBL" id="RWGY01000039">
    <property type="protein sequence ID" value="TVU10050.1"/>
    <property type="molecule type" value="Genomic_DNA"/>
</dbReference>
<evidence type="ECO:0000313" key="3">
    <source>
        <dbReference type="EMBL" id="TVU10050.1"/>
    </source>
</evidence>
<keyword evidence="4" id="KW-1185">Reference proteome</keyword>
<gene>
    <name evidence="3" type="ORF">EJB05_43555</name>
</gene>
<accession>A0A5J9TF65</accession>
<dbReference type="GO" id="GO:0016616">
    <property type="term" value="F:oxidoreductase activity, acting on the CH-OH group of donors, NAD or NADP as acceptor"/>
    <property type="evidence" value="ECO:0007669"/>
    <property type="project" value="TreeGrafter"/>
</dbReference>
<evidence type="ECO:0000256" key="1">
    <source>
        <dbReference type="ARBA" id="ARBA00023002"/>
    </source>
</evidence>
<dbReference type="AlphaFoldDB" id="A0A5J9TF65"/>
<dbReference type="OrthoDB" id="2735536at2759"/>
<dbReference type="Proteomes" id="UP000324897">
    <property type="component" value="Chromosome 3"/>
</dbReference>
<keyword evidence="1" id="KW-0560">Oxidoreductase</keyword>
<feature type="non-terminal residue" evidence="3">
    <location>
        <position position="1"/>
    </location>
</feature>
<evidence type="ECO:0000313" key="4">
    <source>
        <dbReference type="Proteomes" id="UP000324897"/>
    </source>
</evidence>